<name>A0A158L4S6_9BURK</name>
<gene>
    <name evidence="1" type="ORF">AWB67_07584</name>
</gene>
<evidence type="ECO:0000313" key="2">
    <source>
        <dbReference type="Proteomes" id="UP000054925"/>
    </source>
</evidence>
<evidence type="ECO:0000313" key="1">
    <source>
        <dbReference type="EMBL" id="SAL88376.1"/>
    </source>
</evidence>
<comment type="caution">
    <text evidence="1">The sequence shown here is derived from an EMBL/GenBank/DDBJ whole genome shotgun (WGS) entry which is preliminary data.</text>
</comment>
<sequence length="177" mass="18511">MSPDQLSWPIAVILPSRVAPIRMRWIVAGRCGVLLNIIGRVSATLTGRRAARAPSAASRASARMNSLPPKPPPIYGEISRTLSLGMPSVCATSARLQSTIWFEVQSVSCSPSQTAIDACGSIIACAWSGVVYIASSCTGALAKAPAKSPTADSGVPVFGLVAEWRALARSNAPFSWT</sequence>
<dbReference type="AlphaFoldDB" id="A0A158L4S6"/>
<dbReference type="Proteomes" id="UP000054925">
    <property type="component" value="Unassembled WGS sequence"/>
</dbReference>
<dbReference type="EMBL" id="FCOL02000468">
    <property type="protein sequence ID" value="SAL88376.1"/>
    <property type="molecule type" value="Genomic_DNA"/>
</dbReference>
<organism evidence="1 2">
    <name type="scientific">Caballeronia terrestris</name>
    <dbReference type="NCBI Taxonomy" id="1226301"/>
    <lineage>
        <taxon>Bacteria</taxon>
        <taxon>Pseudomonadati</taxon>
        <taxon>Pseudomonadota</taxon>
        <taxon>Betaproteobacteria</taxon>
        <taxon>Burkholderiales</taxon>
        <taxon>Burkholderiaceae</taxon>
        <taxon>Caballeronia</taxon>
    </lineage>
</organism>
<proteinExistence type="predicted"/>
<reference evidence="1" key="1">
    <citation type="submission" date="2016-01" db="EMBL/GenBank/DDBJ databases">
        <authorList>
            <person name="Peeters C."/>
        </authorList>
    </citation>
    <scope>NUCLEOTIDE SEQUENCE [LARGE SCALE GENOMIC DNA]</scope>
    <source>
        <strain evidence="1">LMG 22937</strain>
    </source>
</reference>
<accession>A0A158L4S6</accession>
<protein>
    <submittedName>
        <fullName evidence="1">Uncharacterized protein</fullName>
    </submittedName>
</protein>
<keyword evidence="2" id="KW-1185">Reference proteome</keyword>